<dbReference type="AlphaFoldDB" id="A0AAX6H8B5"/>
<feature type="transmembrane region" description="Helical" evidence="1">
    <location>
        <begin position="40"/>
        <end position="59"/>
    </location>
</feature>
<evidence type="ECO:0000256" key="1">
    <source>
        <dbReference type="SAM" id="Phobius"/>
    </source>
</evidence>
<evidence type="ECO:0000313" key="2">
    <source>
        <dbReference type="EMBL" id="KAJ6836974.1"/>
    </source>
</evidence>
<organism evidence="2 3">
    <name type="scientific">Iris pallida</name>
    <name type="common">Sweet iris</name>
    <dbReference type="NCBI Taxonomy" id="29817"/>
    <lineage>
        <taxon>Eukaryota</taxon>
        <taxon>Viridiplantae</taxon>
        <taxon>Streptophyta</taxon>
        <taxon>Embryophyta</taxon>
        <taxon>Tracheophyta</taxon>
        <taxon>Spermatophyta</taxon>
        <taxon>Magnoliopsida</taxon>
        <taxon>Liliopsida</taxon>
        <taxon>Asparagales</taxon>
        <taxon>Iridaceae</taxon>
        <taxon>Iridoideae</taxon>
        <taxon>Irideae</taxon>
        <taxon>Iris</taxon>
    </lineage>
</organism>
<keyword evidence="1" id="KW-0812">Transmembrane</keyword>
<dbReference type="Proteomes" id="UP001140949">
    <property type="component" value="Unassembled WGS sequence"/>
</dbReference>
<name>A0AAX6H8B5_IRIPA</name>
<evidence type="ECO:0000313" key="3">
    <source>
        <dbReference type="Proteomes" id="UP001140949"/>
    </source>
</evidence>
<reference evidence="2" key="2">
    <citation type="submission" date="2023-04" db="EMBL/GenBank/DDBJ databases">
        <authorList>
            <person name="Bruccoleri R.E."/>
            <person name="Oakeley E.J."/>
            <person name="Faust A.-M."/>
            <person name="Dessus-Babus S."/>
            <person name="Altorfer M."/>
            <person name="Burckhardt D."/>
            <person name="Oertli M."/>
            <person name="Naumann U."/>
            <person name="Petersen F."/>
            <person name="Wong J."/>
        </authorList>
    </citation>
    <scope>NUCLEOTIDE SEQUENCE</scope>
    <source>
        <strain evidence="2">GSM-AAB239-AS_SAM_17_03QT</strain>
        <tissue evidence="2">Leaf</tissue>
    </source>
</reference>
<sequence length="81" mass="9411">MCDHTRVTIYVNSLGLVLCTRALSRTFMPVPCSMFYPSRSHTLDVFHILPLSVSLYILYSGTRLHFRFISYSLVFHFACLF</sequence>
<proteinExistence type="predicted"/>
<comment type="caution">
    <text evidence="2">The sequence shown here is derived from an EMBL/GenBank/DDBJ whole genome shotgun (WGS) entry which is preliminary data.</text>
</comment>
<dbReference type="EMBL" id="JANAVB010011626">
    <property type="protein sequence ID" value="KAJ6836974.1"/>
    <property type="molecule type" value="Genomic_DNA"/>
</dbReference>
<keyword evidence="3" id="KW-1185">Reference proteome</keyword>
<keyword evidence="1" id="KW-0472">Membrane</keyword>
<gene>
    <name evidence="2" type="ORF">M6B38_324795</name>
</gene>
<reference evidence="2" key="1">
    <citation type="journal article" date="2023" name="GigaByte">
        <title>Genome assembly of the bearded iris, Iris pallida Lam.</title>
        <authorList>
            <person name="Bruccoleri R.E."/>
            <person name="Oakeley E.J."/>
            <person name="Faust A.M.E."/>
            <person name="Altorfer M."/>
            <person name="Dessus-Babus S."/>
            <person name="Burckhardt D."/>
            <person name="Oertli M."/>
            <person name="Naumann U."/>
            <person name="Petersen F."/>
            <person name="Wong J."/>
        </authorList>
    </citation>
    <scope>NUCLEOTIDE SEQUENCE</scope>
    <source>
        <strain evidence="2">GSM-AAB239-AS_SAM_17_03QT</strain>
    </source>
</reference>
<protein>
    <submittedName>
        <fullName evidence="2">Uncharacterized protein</fullName>
    </submittedName>
</protein>
<feature type="transmembrane region" description="Helical" evidence="1">
    <location>
        <begin position="7"/>
        <end position="28"/>
    </location>
</feature>
<keyword evidence="1" id="KW-1133">Transmembrane helix</keyword>
<accession>A0AAX6H8B5</accession>